<dbReference type="Gene3D" id="3.40.50.150">
    <property type="entry name" value="Vaccinia Virus protein VP39"/>
    <property type="match status" value="1"/>
</dbReference>
<keyword evidence="2" id="KW-1185">Reference proteome</keyword>
<keyword evidence="1" id="KW-0808">Transferase</keyword>
<accession>A0A841E1D1</accession>
<name>A0A841E1D1_9ACTN</name>
<proteinExistence type="predicted"/>
<reference evidence="1 2" key="1">
    <citation type="submission" date="2020-08" db="EMBL/GenBank/DDBJ databases">
        <title>Sequencing the genomes of 1000 actinobacteria strains.</title>
        <authorList>
            <person name="Klenk H.-P."/>
        </authorList>
    </citation>
    <scope>NUCLEOTIDE SEQUENCE [LARGE SCALE GENOMIC DNA]</scope>
    <source>
        <strain evidence="1 2">DSM 17294</strain>
    </source>
</reference>
<organism evidence="1 2">
    <name type="scientific">Kribbella solani</name>
    <dbReference type="NCBI Taxonomy" id="236067"/>
    <lineage>
        <taxon>Bacteria</taxon>
        <taxon>Bacillati</taxon>
        <taxon>Actinomycetota</taxon>
        <taxon>Actinomycetes</taxon>
        <taxon>Propionibacteriales</taxon>
        <taxon>Kribbellaceae</taxon>
        <taxon>Kribbella</taxon>
    </lineage>
</organism>
<keyword evidence="1" id="KW-0489">Methyltransferase</keyword>
<evidence type="ECO:0000313" key="1">
    <source>
        <dbReference type="EMBL" id="MBB5981208.1"/>
    </source>
</evidence>
<dbReference type="InterPro" id="IPR029063">
    <property type="entry name" value="SAM-dependent_MTases_sf"/>
</dbReference>
<dbReference type="GO" id="GO:0008168">
    <property type="term" value="F:methyltransferase activity"/>
    <property type="evidence" value="ECO:0007669"/>
    <property type="project" value="UniProtKB-KW"/>
</dbReference>
<gene>
    <name evidence="1" type="ORF">HDA44_004549</name>
</gene>
<sequence length="282" mass="30473">MTDQPRNDGGLVAHGIDTTRPSVARVYDYALGGKDNYESDRELYRQILKVAPETPVWAKANRRWLSEVITWLTADAGIRRFIDAGSGLPTADNTHQIAQRVNADASVVYVDNDPSVVAHGRALLLDNDRTQFTAADLTKPDQVLADPAIAALLEPGEPVALVMALMLHHISDYEETRAIAQTYADALPPGSYLAITHACNPGDGGDVDAMVTELIEKVRHAFPNLAFRSVAEISSLFSGFELLDPGVVKLGDWHVPGGRVDEDPPADVRDAIYGGVARKPAS</sequence>
<dbReference type="Proteomes" id="UP000558997">
    <property type="component" value="Unassembled WGS sequence"/>
</dbReference>
<dbReference type="RefSeq" id="WP_184837518.1">
    <property type="nucleotide sequence ID" value="NZ_BAAAVN010000009.1"/>
</dbReference>
<comment type="caution">
    <text evidence="1">The sequence shown here is derived from an EMBL/GenBank/DDBJ whole genome shotgun (WGS) entry which is preliminary data.</text>
</comment>
<dbReference type="EMBL" id="JACHNF010000001">
    <property type="protein sequence ID" value="MBB5981208.1"/>
    <property type="molecule type" value="Genomic_DNA"/>
</dbReference>
<dbReference type="SUPFAM" id="SSF53335">
    <property type="entry name" value="S-adenosyl-L-methionine-dependent methyltransferases"/>
    <property type="match status" value="1"/>
</dbReference>
<dbReference type="AlphaFoldDB" id="A0A841E1D1"/>
<dbReference type="PIRSF" id="PIRSF017393">
    <property type="entry name" value="MTase_SAV2177"/>
    <property type="match status" value="1"/>
</dbReference>
<evidence type="ECO:0000313" key="2">
    <source>
        <dbReference type="Proteomes" id="UP000558997"/>
    </source>
</evidence>
<protein>
    <submittedName>
        <fullName evidence="1">SAM-dependent methyltransferase</fullName>
    </submittedName>
</protein>
<dbReference type="InterPro" id="IPR006764">
    <property type="entry name" value="SAM_dep_MeTrfase_SAV2177_type"/>
</dbReference>
<dbReference type="GO" id="GO:0032259">
    <property type="term" value="P:methylation"/>
    <property type="evidence" value="ECO:0007669"/>
    <property type="project" value="UniProtKB-KW"/>
</dbReference>
<dbReference type="Pfam" id="PF04672">
    <property type="entry name" value="Methyltransf_19"/>
    <property type="match status" value="1"/>
</dbReference>